<proteinExistence type="predicted"/>
<reference evidence="1" key="2">
    <citation type="journal article" date="2015" name="Fish Shellfish Immunol.">
        <title>Early steps in the European eel (Anguilla anguilla)-Vibrio vulnificus interaction in the gills: Role of the RtxA13 toxin.</title>
        <authorList>
            <person name="Callol A."/>
            <person name="Pajuelo D."/>
            <person name="Ebbesson L."/>
            <person name="Teles M."/>
            <person name="MacKenzie S."/>
            <person name="Amaro C."/>
        </authorList>
    </citation>
    <scope>NUCLEOTIDE SEQUENCE</scope>
</reference>
<name>A0A0E9PM27_ANGAN</name>
<dbReference type="EMBL" id="GBXM01103250">
    <property type="protein sequence ID" value="JAH05327.1"/>
    <property type="molecule type" value="Transcribed_RNA"/>
</dbReference>
<sequence length="34" mass="3801">MKDLGILLKRCLPIVLRIIDFLRGGACLQSFAIL</sequence>
<protein>
    <submittedName>
        <fullName evidence="1">Uncharacterized protein</fullName>
    </submittedName>
</protein>
<dbReference type="AlphaFoldDB" id="A0A0E9PM27"/>
<organism evidence="1">
    <name type="scientific">Anguilla anguilla</name>
    <name type="common">European freshwater eel</name>
    <name type="synonym">Muraena anguilla</name>
    <dbReference type="NCBI Taxonomy" id="7936"/>
    <lineage>
        <taxon>Eukaryota</taxon>
        <taxon>Metazoa</taxon>
        <taxon>Chordata</taxon>
        <taxon>Craniata</taxon>
        <taxon>Vertebrata</taxon>
        <taxon>Euteleostomi</taxon>
        <taxon>Actinopterygii</taxon>
        <taxon>Neopterygii</taxon>
        <taxon>Teleostei</taxon>
        <taxon>Anguilliformes</taxon>
        <taxon>Anguillidae</taxon>
        <taxon>Anguilla</taxon>
    </lineage>
</organism>
<reference evidence="1" key="1">
    <citation type="submission" date="2014-11" db="EMBL/GenBank/DDBJ databases">
        <authorList>
            <person name="Amaro Gonzalez C."/>
        </authorList>
    </citation>
    <scope>NUCLEOTIDE SEQUENCE</scope>
</reference>
<accession>A0A0E9PM27</accession>
<evidence type="ECO:0000313" key="1">
    <source>
        <dbReference type="EMBL" id="JAH05327.1"/>
    </source>
</evidence>